<proteinExistence type="predicted"/>
<gene>
    <name evidence="1" type="ORF">MILVUS5_LOCUS11042</name>
</gene>
<protein>
    <submittedName>
        <fullName evidence="1">Uncharacterized protein</fullName>
    </submittedName>
</protein>
<accession>A0ACB0J8R1</accession>
<dbReference type="EMBL" id="CASHSV030000024">
    <property type="protein sequence ID" value="CAJ2641384.1"/>
    <property type="molecule type" value="Genomic_DNA"/>
</dbReference>
<evidence type="ECO:0000313" key="1">
    <source>
        <dbReference type="EMBL" id="CAJ2641384.1"/>
    </source>
</evidence>
<comment type="caution">
    <text evidence="1">The sequence shown here is derived from an EMBL/GenBank/DDBJ whole genome shotgun (WGS) entry which is preliminary data.</text>
</comment>
<evidence type="ECO:0000313" key="2">
    <source>
        <dbReference type="Proteomes" id="UP001177021"/>
    </source>
</evidence>
<organism evidence="1 2">
    <name type="scientific">Trifolium pratense</name>
    <name type="common">Red clover</name>
    <dbReference type="NCBI Taxonomy" id="57577"/>
    <lineage>
        <taxon>Eukaryota</taxon>
        <taxon>Viridiplantae</taxon>
        <taxon>Streptophyta</taxon>
        <taxon>Embryophyta</taxon>
        <taxon>Tracheophyta</taxon>
        <taxon>Spermatophyta</taxon>
        <taxon>Magnoliopsida</taxon>
        <taxon>eudicotyledons</taxon>
        <taxon>Gunneridae</taxon>
        <taxon>Pentapetalae</taxon>
        <taxon>rosids</taxon>
        <taxon>fabids</taxon>
        <taxon>Fabales</taxon>
        <taxon>Fabaceae</taxon>
        <taxon>Papilionoideae</taxon>
        <taxon>50 kb inversion clade</taxon>
        <taxon>NPAAA clade</taxon>
        <taxon>Hologalegina</taxon>
        <taxon>IRL clade</taxon>
        <taxon>Trifolieae</taxon>
        <taxon>Trifolium</taxon>
    </lineage>
</organism>
<name>A0ACB0J8R1_TRIPR</name>
<keyword evidence="2" id="KW-1185">Reference proteome</keyword>
<reference evidence="1" key="1">
    <citation type="submission" date="2023-10" db="EMBL/GenBank/DDBJ databases">
        <authorList>
            <person name="Rodriguez Cubillos JULIANA M."/>
            <person name="De Vega J."/>
        </authorList>
    </citation>
    <scope>NUCLEOTIDE SEQUENCE</scope>
</reference>
<dbReference type="Proteomes" id="UP001177021">
    <property type="component" value="Unassembled WGS sequence"/>
</dbReference>
<sequence>MVVLTDGRKCESKRRWIYGNCLSDEKCASDCLVKGFLFASGNDEQDTLWIFLHFAYSPCFGDGATNRGMGLVLFLFSMDLTSTSSGIAQMPVVDSSDTLADSLQCYSPTKKETWEYLAFKSVEEVEKFYGDYALKSGFSIRILLKSRNNSQNQRTDKIHYLRYGCNKQGYKKGSLLDPKNKPKSESPVVVEFEKVKEKPEERVGCTAAISLKLDETLNVFKIYKWDVPHCHPLHKPEHGCYLRSFRQVNEVQGQLAVINSKAGMSMRTSYEVMGQGVGGTDNLPFRFSDLKNYLMTNRQKEMLVGEATVIQDFFRNEALSKPSFYYDIQVDAAEDIASIFWADGIMQLDYALFGDVISFDTTYRTNNQYRPLAAFMGFDNHRTSVLFGAALLYDETAATFDWLFTTFLKCMSNKKPQSIYTDQATALLKSVPNIFEGVFHGLCSWHMAENAKKNLGSRANSAFFDELNILISHVETESDFDYNWDQMMKTCFDGRPTADFKWLVQTYRNRMHWSSAWVKNHFTAGLKTTQLSESFNAFLRHFLQPDHSLVIFFNHFNIMVQRMRDNHTELDFKAANTRAKNNYPNSQLMRSVVNKYTPTCFAFIHRQYDFSFKYFYEEVTPQVSAIDKVFKVFTIVHVDEPEEVDGVNYDDACNDGPSNRDVLDEEVAENLSPNFEKHDRLDERLVTIDIRAKRISCTCRMFENRGFLCRHIFKILEFLGGSVQYHGLKTIPAEYVLKRWCRDVRQSVKSTINVATEGATQAQRYQQICAVTVNLCTRVCADPEASQIFLNGVLEAGRKAEELLNSKGIHTVQSSVTPPKSSSVTPSKSCNTTAVSEASDAQKSTGPKFKKRPNPIRSKKRLKSDYELAREHQKLLIHRKRKQRGAEDLKGKESAD</sequence>